<evidence type="ECO:0000313" key="7">
    <source>
        <dbReference type="EMBL" id="OAT81448.1"/>
    </source>
</evidence>
<dbReference type="InterPro" id="IPR013785">
    <property type="entry name" value="Aldolase_TIM"/>
</dbReference>
<proteinExistence type="predicted"/>
<dbReference type="STRING" id="1838280.A6M21_10700"/>
<accession>A0A1B7LEB7</accession>
<sequence length="205" mass="22568">MKGQTIAYPIGNNLYLNVTNRCSNNCVFCIRNTEEGVGFNLWLQQEPSFSDLQAALAGAQHYREVVFCGYGEPLQRLELVKKTAAFLKQKGARIRINTNGQANLVYGRDITPELKGLADVISISLNAGNAAQYVALCRPAMGPAAYGGMLDFTARCRDIIPQVVLTVVEWPGVEIEKCREIASRLGVSFRVRPFSGTLKKQQAKP</sequence>
<dbReference type="PANTHER" id="PTHR42836:SF1">
    <property type="entry name" value="7-CARBOXY-7-DEAZAGUANINE SYNTHASE"/>
    <property type="match status" value="1"/>
</dbReference>
<dbReference type="SFLD" id="SFLDG01111">
    <property type="entry name" value="Uncharacterised_Radical_SAM_Su"/>
    <property type="match status" value="1"/>
</dbReference>
<keyword evidence="1" id="KW-0004">4Fe-4S</keyword>
<dbReference type="Pfam" id="PF04055">
    <property type="entry name" value="Radical_SAM"/>
    <property type="match status" value="1"/>
</dbReference>
<protein>
    <submittedName>
        <fullName evidence="7">Radical SAM protein</fullName>
    </submittedName>
</protein>
<dbReference type="InterPro" id="IPR007197">
    <property type="entry name" value="rSAM"/>
</dbReference>
<dbReference type="CDD" id="cd01335">
    <property type="entry name" value="Radical_SAM"/>
    <property type="match status" value="1"/>
</dbReference>
<evidence type="ECO:0000256" key="1">
    <source>
        <dbReference type="ARBA" id="ARBA00022485"/>
    </source>
</evidence>
<organism evidence="7 8">
    <name type="scientific">Desulfotomaculum copahuensis</name>
    <dbReference type="NCBI Taxonomy" id="1838280"/>
    <lineage>
        <taxon>Bacteria</taxon>
        <taxon>Bacillati</taxon>
        <taxon>Bacillota</taxon>
        <taxon>Clostridia</taxon>
        <taxon>Eubacteriales</taxon>
        <taxon>Desulfotomaculaceae</taxon>
        <taxon>Desulfotomaculum</taxon>
    </lineage>
</organism>
<dbReference type="OrthoDB" id="6258756at2"/>
<comment type="caution">
    <text evidence="7">The sequence shown here is derived from an EMBL/GenBank/DDBJ whole genome shotgun (WGS) entry which is preliminary data.</text>
</comment>
<dbReference type="PANTHER" id="PTHR42836">
    <property type="entry name" value="7-CARBOXY-7-DEAZAGUANINE SYNTHASE"/>
    <property type="match status" value="1"/>
</dbReference>
<keyword evidence="2" id="KW-0949">S-adenosyl-L-methionine</keyword>
<dbReference type="SUPFAM" id="SSF102114">
    <property type="entry name" value="Radical SAM enzymes"/>
    <property type="match status" value="1"/>
</dbReference>
<dbReference type="RefSeq" id="WP_066668668.1">
    <property type="nucleotide sequence ID" value="NZ_LYVF01000164.1"/>
</dbReference>
<keyword evidence="8" id="KW-1185">Reference proteome</keyword>
<reference evidence="7 8" key="1">
    <citation type="submission" date="2016-04" db="EMBL/GenBank/DDBJ databases">
        <authorList>
            <person name="Evans L.H."/>
            <person name="Alamgir A."/>
            <person name="Owens N."/>
            <person name="Weber N.D."/>
            <person name="Virtaneva K."/>
            <person name="Barbian K."/>
            <person name="Babar A."/>
            <person name="Rosenke K."/>
        </authorList>
    </citation>
    <scope>NUCLEOTIDE SEQUENCE [LARGE SCALE GENOMIC DNA]</scope>
    <source>
        <strain evidence="7 8">LMa1</strain>
    </source>
</reference>
<dbReference type="SFLD" id="SFLDS00029">
    <property type="entry name" value="Radical_SAM"/>
    <property type="match status" value="1"/>
</dbReference>
<dbReference type="Gene3D" id="3.20.20.70">
    <property type="entry name" value="Aldolase class I"/>
    <property type="match status" value="1"/>
</dbReference>
<evidence type="ECO:0000313" key="8">
    <source>
        <dbReference type="Proteomes" id="UP000078532"/>
    </source>
</evidence>
<dbReference type="NCBIfam" id="TIGR04038">
    <property type="entry name" value="tatD_link_rSAM"/>
    <property type="match status" value="1"/>
</dbReference>
<dbReference type="GO" id="GO:0046872">
    <property type="term" value="F:metal ion binding"/>
    <property type="evidence" value="ECO:0007669"/>
    <property type="project" value="UniProtKB-KW"/>
</dbReference>
<dbReference type="EMBL" id="LYVF01000164">
    <property type="protein sequence ID" value="OAT81448.1"/>
    <property type="molecule type" value="Genomic_DNA"/>
</dbReference>
<dbReference type="InterPro" id="IPR058240">
    <property type="entry name" value="rSAM_sf"/>
</dbReference>
<evidence type="ECO:0000256" key="5">
    <source>
        <dbReference type="ARBA" id="ARBA00023014"/>
    </source>
</evidence>
<dbReference type="AlphaFoldDB" id="A0A1B7LEB7"/>
<evidence type="ECO:0000256" key="3">
    <source>
        <dbReference type="ARBA" id="ARBA00022723"/>
    </source>
</evidence>
<dbReference type="GO" id="GO:0003824">
    <property type="term" value="F:catalytic activity"/>
    <property type="evidence" value="ECO:0007669"/>
    <property type="project" value="InterPro"/>
</dbReference>
<keyword evidence="3" id="KW-0479">Metal-binding</keyword>
<evidence type="ECO:0000256" key="4">
    <source>
        <dbReference type="ARBA" id="ARBA00023004"/>
    </source>
</evidence>
<keyword evidence="4" id="KW-0408">Iron</keyword>
<evidence type="ECO:0000259" key="6">
    <source>
        <dbReference type="Pfam" id="PF04055"/>
    </source>
</evidence>
<gene>
    <name evidence="7" type="ORF">A6M21_10700</name>
</gene>
<feature type="domain" description="Radical SAM core" evidence="6">
    <location>
        <begin position="17"/>
        <end position="183"/>
    </location>
</feature>
<dbReference type="Proteomes" id="UP000078532">
    <property type="component" value="Unassembled WGS sequence"/>
</dbReference>
<dbReference type="GO" id="GO:0051539">
    <property type="term" value="F:4 iron, 4 sulfur cluster binding"/>
    <property type="evidence" value="ECO:0007669"/>
    <property type="project" value="UniProtKB-KW"/>
</dbReference>
<evidence type="ECO:0000256" key="2">
    <source>
        <dbReference type="ARBA" id="ARBA00022691"/>
    </source>
</evidence>
<keyword evidence="5" id="KW-0411">Iron-sulfur</keyword>
<dbReference type="InterPro" id="IPR023821">
    <property type="entry name" value="rSAM_TatD-assoc"/>
</dbReference>
<name>A0A1B7LEB7_9FIRM</name>